<gene>
    <name evidence="3" type="ORF">KTA_09380</name>
</gene>
<feature type="domain" description="Glycosyl hydrolase-like 10" evidence="2">
    <location>
        <begin position="73"/>
        <end position="385"/>
    </location>
</feature>
<dbReference type="EMBL" id="AP019377">
    <property type="protein sequence ID" value="BBH92739.1"/>
    <property type="molecule type" value="Genomic_DNA"/>
</dbReference>
<keyword evidence="3" id="KW-0378">Hydrolase</keyword>
<dbReference type="Pfam" id="PF02638">
    <property type="entry name" value="GHL10"/>
    <property type="match status" value="1"/>
</dbReference>
<dbReference type="InterPro" id="IPR003790">
    <property type="entry name" value="GHL10"/>
</dbReference>
<dbReference type="InterPro" id="IPR052177">
    <property type="entry name" value="Divisome_Glycosyl_Hydrolase"/>
</dbReference>
<dbReference type="PANTHER" id="PTHR43405:SF1">
    <property type="entry name" value="GLYCOSYL HYDROLASE DIGH"/>
    <property type="match status" value="1"/>
</dbReference>
<dbReference type="Gene3D" id="2.60.40.10">
    <property type="entry name" value="Immunoglobulins"/>
    <property type="match status" value="1"/>
</dbReference>
<dbReference type="PANTHER" id="PTHR43405">
    <property type="entry name" value="GLYCOSYL HYDROLASE DIGH"/>
    <property type="match status" value="1"/>
</dbReference>
<keyword evidence="1" id="KW-0732">Signal</keyword>
<sequence>MGTRGSGVGTSRDLPRTALALAWLLTGLLVTLAFRPGSGPAALAYARAQSWRGSAIRAWSCSPSSATGAPQRQLRGVWIATVANLDWPSRPGLPVAVQQEEGRRLLDQVRNLGLNAVFVQVRPSGDAFYPSRYAPWSAYLSGVQGRSPGYDPLAFLVREAHQRNLEFHAWLNPFRVSFHDNLSALAPTNPARQHPEWVMHYAGGLYLNPGLPAVRKLLAATVEELLRHYDVDGIHLDDYFYPYPVGKLPLPDMQTYRRYGAAHYRSIADWRRANVNELIATLAQTIHRLRPSVKFGVSPFGVWRNRGSDPSGSATEAAVTSYDSLYADTRTWIRHRWVDYIAPQLYWPIGFRRADYATLVRWWVQEVQGWRVHLYIGQAAYKLGSGGAWNNAEELPRHLRFDWRFPSIKGELFFRLGSLLADPLGFARRLRTVLYRYPALIPVMAWLGGSPPPAPRALQAQLQPQGTGVWTVRLRWRDGSDGQAAATYYAIYRLAGSALSAPCALTDPHALLATQRRAGRACTDWQVFVDRLVSPGPVYTYYVTALDRLHHESGSSGLVVPMPAVDGTASRVGAG</sequence>
<evidence type="ECO:0000313" key="3">
    <source>
        <dbReference type="EMBL" id="BBH92739.1"/>
    </source>
</evidence>
<organism evidence="3">
    <name type="scientific">Thermogemmatispora argillosa</name>
    <dbReference type="NCBI Taxonomy" id="2045280"/>
    <lineage>
        <taxon>Bacteria</taxon>
        <taxon>Bacillati</taxon>
        <taxon>Chloroflexota</taxon>
        <taxon>Ktedonobacteria</taxon>
        <taxon>Thermogemmatisporales</taxon>
        <taxon>Thermogemmatisporaceae</taxon>
        <taxon>Thermogemmatispora</taxon>
    </lineage>
</organism>
<proteinExistence type="predicted"/>
<protein>
    <submittedName>
        <fullName evidence="3">Glycosyl hydrolase</fullName>
    </submittedName>
</protein>
<name>A0A455T064_9CHLR</name>
<dbReference type="SUPFAM" id="SSF51445">
    <property type="entry name" value="(Trans)glycosidases"/>
    <property type="match status" value="1"/>
</dbReference>
<dbReference type="Gene3D" id="3.20.20.80">
    <property type="entry name" value="Glycosidases"/>
    <property type="match status" value="1"/>
</dbReference>
<accession>A0A455T064</accession>
<dbReference type="InterPro" id="IPR013783">
    <property type="entry name" value="Ig-like_fold"/>
</dbReference>
<dbReference type="InterPro" id="IPR017853">
    <property type="entry name" value="GH"/>
</dbReference>
<dbReference type="AlphaFoldDB" id="A0A455T064"/>
<evidence type="ECO:0000256" key="1">
    <source>
        <dbReference type="ARBA" id="ARBA00022729"/>
    </source>
</evidence>
<evidence type="ECO:0000259" key="2">
    <source>
        <dbReference type="Pfam" id="PF02638"/>
    </source>
</evidence>
<reference evidence="3" key="1">
    <citation type="submission" date="2018-12" db="EMBL/GenBank/DDBJ databases">
        <title>Novel natural products biosynthetic potential of the class Ktedonobacteria.</title>
        <authorList>
            <person name="Zheng Y."/>
            <person name="Saitou A."/>
            <person name="Wang C.M."/>
            <person name="Toyoda A."/>
            <person name="Minakuchi Y."/>
            <person name="Sekiguchi Y."/>
            <person name="Ueda K."/>
            <person name="Takano H."/>
            <person name="Sakai Y."/>
            <person name="Yokota A."/>
            <person name="Yabe S."/>
        </authorList>
    </citation>
    <scope>NUCLEOTIDE SEQUENCE</scope>
    <source>
        <strain evidence="3">A3-2</strain>
    </source>
</reference>
<dbReference type="GO" id="GO:0016787">
    <property type="term" value="F:hydrolase activity"/>
    <property type="evidence" value="ECO:0007669"/>
    <property type="project" value="UniProtKB-KW"/>
</dbReference>